<dbReference type="Pfam" id="PF01638">
    <property type="entry name" value="HxlR"/>
    <property type="match status" value="1"/>
</dbReference>
<accession>A0A1H3BTD5</accession>
<dbReference type="InterPro" id="IPR036388">
    <property type="entry name" value="WH-like_DNA-bd_sf"/>
</dbReference>
<evidence type="ECO:0000313" key="6">
    <source>
        <dbReference type="Proteomes" id="UP000183076"/>
    </source>
</evidence>
<evidence type="ECO:0000259" key="4">
    <source>
        <dbReference type="PROSITE" id="PS51118"/>
    </source>
</evidence>
<evidence type="ECO:0000256" key="3">
    <source>
        <dbReference type="ARBA" id="ARBA00023163"/>
    </source>
</evidence>
<name>A0A1H3BTD5_9RHOB</name>
<dbReference type="GeneID" id="94022367"/>
<keyword evidence="3" id="KW-0804">Transcription</keyword>
<organism evidence="5 6">
    <name type="scientific">Sulfitobacter pontiacus</name>
    <dbReference type="NCBI Taxonomy" id="60137"/>
    <lineage>
        <taxon>Bacteria</taxon>
        <taxon>Pseudomonadati</taxon>
        <taxon>Pseudomonadota</taxon>
        <taxon>Alphaproteobacteria</taxon>
        <taxon>Rhodobacterales</taxon>
        <taxon>Roseobacteraceae</taxon>
        <taxon>Sulfitobacter</taxon>
    </lineage>
</organism>
<gene>
    <name evidence="5" type="ORF">SAMN04488041_10769</name>
</gene>
<reference evidence="6" key="1">
    <citation type="submission" date="2016-10" db="EMBL/GenBank/DDBJ databases">
        <authorList>
            <person name="Varghese N."/>
            <person name="Submissions S."/>
        </authorList>
    </citation>
    <scope>NUCLEOTIDE SEQUENCE [LARGE SCALE GENOMIC DNA]</scope>
    <source>
        <strain evidence="6">DSM 10014</strain>
    </source>
</reference>
<dbReference type="PANTHER" id="PTHR33204:SF36">
    <property type="entry name" value="TRANSCRIPTIONAL REGULATORY PROTEIN"/>
    <property type="match status" value="1"/>
</dbReference>
<keyword evidence="1" id="KW-0805">Transcription regulation</keyword>
<dbReference type="PROSITE" id="PS51118">
    <property type="entry name" value="HTH_HXLR"/>
    <property type="match status" value="1"/>
</dbReference>
<protein>
    <submittedName>
        <fullName evidence="5">Transcriptional regulator, HxlR family</fullName>
    </submittedName>
</protein>
<proteinExistence type="predicted"/>
<feature type="domain" description="HTH hxlR-type" evidence="4">
    <location>
        <begin position="11"/>
        <end position="108"/>
    </location>
</feature>
<sequence length="160" mass="17953">MKWNELQNESCPVARGLSVVGDRWTMLVLRDCFLGIRRFEQMQDRLGITRHVLADRLRKLEGAGVLRREAYRERPLRHEYRLTERGKALYPMLVSLIDWANAHVPIEGSPSVTLVSRSAGTPIAPMLVDRVTGEEITHRSVSAISNAGAKKHSGFPPPTG</sequence>
<evidence type="ECO:0000313" key="5">
    <source>
        <dbReference type="EMBL" id="SDX45056.1"/>
    </source>
</evidence>
<dbReference type="InterPro" id="IPR036390">
    <property type="entry name" value="WH_DNA-bd_sf"/>
</dbReference>
<evidence type="ECO:0000256" key="1">
    <source>
        <dbReference type="ARBA" id="ARBA00023015"/>
    </source>
</evidence>
<dbReference type="Proteomes" id="UP000183076">
    <property type="component" value="Unassembled WGS sequence"/>
</dbReference>
<evidence type="ECO:0000256" key="2">
    <source>
        <dbReference type="ARBA" id="ARBA00023125"/>
    </source>
</evidence>
<dbReference type="SUPFAM" id="SSF46785">
    <property type="entry name" value="Winged helix' DNA-binding domain"/>
    <property type="match status" value="1"/>
</dbReference>
<dbReference type="GO" id="GO:0003677">
    <property type="term" value="F:DNA binding"/>
    <property type="evidence" value="ECO:0007669"/>
    <property type="project" value="UniProtKB-KW"/>
</dbReference>
<dbReference type="STRING" id="60137.SAMN04488041_10769"/>
<dbReference type="RefSeq" id="WP_074637071.1">
    <property type="nucleotide sequence ID" value="NZ_CP160850.1"/>
</dbReference>
<dbReference type="EMBL" id="FNNB01000007">
    <property type="protein sequence ID" value="SDX45056.1"/>
    <property type="molecule type" value="Genomic_DNA"/>
</dbReference>
<keyword evidence="2" id="KW-0238">DNA-binding</keyword>
<dbReference type="InterPro" id="IPR002577">
    <property type="entry name" value="HTH_HxlR"/>
</dbReference>
<dbReference type="AlphaFoldDB" id="A0A1H3BTD5"/>
<dbReference type="Gene3D" id="1.10.10.10">
    <property type="entry name" value="Winged helix-like DNA-binding domain superfamily/Winged helix DNA-binding domain"/>
    <property type="match status" value="1"/>
</dbReference>
<dbReference type="PANTHER" id="PTHR33204">
    <property type="entry name" value="TRANSCRIPTIONAL REGULATOR, MARR FAMILY"/>
    <property type="match status" value="1"/>
</dbReference>